<dbReference type="Proteomes" id="UP000887580">
    <property type="component" value="Unplaced"/>
</dbReference>
<accession>A0AC35FXS9</accession>
<protein>
    <submittedName>
        <fullName evidence="2">ABC transmembrane type-1 domain-containing protein</fullName>
    </submittedName>
</protein>
<reference evidence="2" key="1">
    <citation type="submission" date="2022-11" db="UniProtKB">
        <authorList>
            <consortium name="WormBaseParasite"/>
        </authorList>
    </citation>
    <scope>IDENTIFICATION</scope>
</reference>
<organism evidence="1 2">
    <name type="scientific">Panagrolaimus sp. PS1159</name>
    <dbReference type="NCBI Taxonomy" id="55785"/>
    <lineage>
        <taxon>Eukaryota</taxon>
        <taxon>Metazoa</taxon>
        <taxon>Ecdysozoa</taxon>
        <taxon>Nematoda</taxon>
        <taxon>Chromadorea</taxon>
        <taxon>Rhabditida</taxon>
        <taxon>Tylenchina</taxon>
        <taxon>Panagrolaimomorpha</taxon>
        <taxon>Panagrolaimoidea</taxon>
        <taxon>Panagrolaimidae</taxon>
        <taxon>Panagrolaimus</taxon>
    </lineage>
</organism>
<sequence length="436" mass="49293">MLVTSFLSALCDFNFNFYVNKVALRVRCATVLSLYDKLLQVPICRLAKFSSGQLINFMSTDVDRIVNFFNSFHALWSLIFKLTVALYLLYREVGLAFLSGFAAALLMVPLNLYITFKIGKMSGKMMAYKDQRMRLITETMRAIRTVKLSNWERYFENRIEFIRSKELKYLSRRKYLDAVCVYLWASAPVLITIAILSTYTVIMHEKLTAAKVFTSLSLINILIMPLNALPWVFTSLSLINILIMPLNALPWVLLALVEAYVSVKRFKGFFDLQNINMHGLYSLIEGEGKMLQIDKSTFSWTDSSSHSVKDITMTGTQGSIIGVIGPVGAGKSTLLLGILGETELDASDPTKFLEHGAIRIPQRCINEGFAYVGHECWLRRGSVKENILCGSPFQANLYNAVIRATALEHDIEKMPNKDEYQIGDDGTTLKRNLTEL</sequence>
<evidence type="ECO:0000313" key="2">
    <source>
        <dbReference type="WBParaSite" id="PS1159_v2.g22000.t2"/>
    </source>
</evidence>
<evidence type="ECO:0000313" key="1">
    <source>
        <dbReference type="Proteomes" id="UP000887580"/>
    </source>
</evidence>
<proteinExistence type="predicted"/>
<dbReference type="WBParaSite" id="PS1159_v2.g22000.t2">
    <property type="protein sequence ID" value="PS1159_v2.g22000.t2"/>
    <property type="gene ID" value="PS1159_v2.g22000"/>
</dbReference>
<name>A0AC35FXS9_9BILA</name>